<dbReference type="GO" id="GO:0008270">
    <property type="term" value="F:zinc ion binding"/>
    <property type="evidence" value="ECO:0007669"/>
    <property type="project" value="UniProtKB-KW"/>
</dbReference>
<gene>
    <name evidence="6" type="ORF">MTR67_035175</name>
</gene>
<evidence type="ECO:0000256" key="1">
    <source>
        <dbReference type="ARBA" id="ARBA00022723"/>
    </source>
</evidence>
<reference evidence="6" key="1">
    <citation type="submission" date="2023-08" db="EMBL/GenBank/DDBJ databases">
        <title>A de novo genome assembly of Solanum verrucosum Schlechtendal, a Mexican diploid species geographically isolated from the other diploid A-genome species in potato relatives.</title>
        <authorList>
            <person name="Hosaka K."/>
        </authorList>
    </citation>
    <scope>NUCLEOTIDE SEQUENCE</scope>
    <source>
        <tissue evidence="6">Young leaves</tissue>
    </source>
</reference>
<proteinExistence type="predicted"/>
<evidence type="ECO:0000313" key="6">
    <source>
        <dbReference type="EMBL" id="WMV41790.1"/>
    </source>
</evidence>
<protein>
    <submittedName>
        <fullName evidence="6">Uncharacterized protein</fullName>
    </submittedName>
</protein>
<dbReference type="PANTHER" id="PTHR33304">
    <property type="match status" value="1"/>
</dbReference>
<dbReference type="InterPro" id="IPR049914">
    <property type="entry name" value="PHD1-3/5-6"/>
</dbReference>
<accession>A0AAF0U9T6</accession>
<keyword evidence="4" id="KW-0805">Transcription regulation</keyword>
<evidence type="ECO:0000256" key="5">
    <source>
        <dbReference type="ARBA" id="ARBA00023163"/>
    </source>
</evidence>
<keyword evidence="3" id="KW-0862">Zinc</keyword>
<dbReference type="GO" id="GO:0034244">
    <property type="term" value="P:negative regulation of transcription elongation by RNA polymerase II"/>
    <property type="evidence" value="ECO:0007669"/>
    <property type="project" value="InterPro"/>
</dbReference>
<dbReference type="AlphaFoldDB" id="A0AAF0U9T6"/>
<keyword evidence="7" id="KW-1185">Reference proteome</keyword>
<keyword evidence="2" id="KW-0863">Zinc-finger</keyword>
<evidence type="ECO:0000256" key="3">
    <source>
        <dbReference type="ARBA" id="ARBA00022833"/>
    </source>
</evidence>
<sequence length="144" mass="16277">MNSDAVPPVTYLVEHSYAAQPIVDPIWRGCYTIWNNKYTLDGVVAHLSYKASQKATIDDIELIFFPSEARHQDKFYSMVEDMIGGENALRWGATVFHIHRTAPASLDDCHDNKFPIMNSDPILPGTDLVEHSHVVQLVDDPILR</sequence>
<dbReference type="EMBL" id="CP133619">
    <property type="protein sequence ID" value="WMV41790.1"/>
    <property type="molecule type" value="Genomic_DNA"/>
</dbReference>
<dbReference type="PANTHER" id="PTHR33304:SF18">
    <property type="entry name" value="CHROMATIN REGULATOR PHD FAMILY-RELATED"/>
    <property type="match status" value="1"/>
</dbReference>
<name>A0AAF0U9T6_SOLVR</name>
<dbReference type="GO" id="GO:0140566">
    <property type="term" value="F:histone reader activity"/>
    <property type="evidence" value="ECO:0007669"/>
    <property type="project" value="InterPro"/>
</dbReference>
<keyword evidence="5" id="KW-0804">Transcription</keyword>
<evidence type="ECO:0000256" key="4">
    <source>
        <dbReference type="ARBA" id="ARBA00023015"/>
    </source>
</evidence>
<evidence type="ECO:0000256" key="2">
    <source>
        <dbReference type="ARBA" id="ARBA00022771"/>
    </source>
</evidence>
<keyword evidence="1" id="KW-0479">Metal-binding</keyword>
<organism evidence="6 7">
    <name type="scientific">Solanum verrucosum</name>
    <dbReference type="NCBI Taxonomy" id="315347"/>
    <lineage>
        <taxon>Eukaryota</taxon>
        <taxon>Viridiplantae</taxon>
        <taxon>Streptophyta</taxon>
        <taxon>Embryophyta</taxon>
        <taxon>Tracheophyta</taxon>
        <taxon>Spermatophyta</taxon>
        <taxon>Magnoliopsida</taxon>
        <taxon>eudicotyledons</taxon>
        <taxon>Gunneridae</taxon>
        <taxon>Pentapetalae</taxon>
        <taxon>asterids</taxon>
        <taxon>lamiids</taxon>
        <taxon>Solanales</taxon>
        <taxon>Solanaceae</taxon>
        <taxon>Solanoideae</taxon>
        <taxon>Solaneae</taxon>
        <taxon>Solanum</taxon>
    </lineage>
</organism>
<evidence type="ECO:0000313" key="7">
    <source>
        <dbReference type="Proteomes" id="UP001234989"/>
    </source>
</evidence>
<dbReference type="Proteomes" id="UP001234989">
    <property type="component" value="Chromosome 8"/>
</dbReference>